<keyword evidence="3" id="KW-1185">Reference proteome</keyword>
<dbReference type="PROSITE" id="PS51257">
    <property type="entry name" value="PROKAR_LIPOPROTEIN"/>
    <property type="match status" value="1"/>
</dbReference>
<dbReference type="Pfam" id="PF14230">
    <property type="entry name" value="DUF4333"/>
    <property type="match status" value="1"/>
</dbReference>
<evidence type="ECO:0000259" key="1">
    <source>
        <dbReference type="Pfam" id="PF14230"/>
    </source>
</evidence>
<dbReference type="EMBL" id="FZOO01000012">
    <property type="protein sequence ID" value="SNT00550.1"/>
    <property type="molecule type" value="Genomic_DNA"/>
</dbReference>
<proteinExistence type="predicted"/>
<accession>A0A239J410</accession>
<reference evidence="3" key="1">
    <citation type="submission" date="2017-06" db="EMBL/GenBank/DDBJ databases">
        <authorList>
            <person name="Varghese N."/>
            <person name="Submissions S."/>
        </authorList>
    </citation>
    <scope>NUCLEOTIDE SEQUENCE [LARGE SCALE GENOMIC DNA]</scope>
    <source>
        <strain evidence="3">DSM 46839</strain>
    </source>
</reference>
<dbReference type="InterPro" id="IPR025637">
    <property type="entry name" value="DUF4333"/>
</dbReference>
<protein>
    <recommendedName>
        <fullName evidence="1">DUF4333 domain-containing protein</fullName>
    </recommendedName>
</protein>
<name>A0A239J410_9ACTN</name>
<dbReference type="Proteomes" id="UP000198373">
    <property type="component" value="Unassembled WGS sequence"/>
</dbReference>
<sequence length="107" mass="10693">MSGADRHGGRRLAVPVLVLGLTACGASVAQEELEGRVAAALQARSGVAAAVSCPGDLDAEVGASTGCTATDPGTGQETVWRVVVTSVADGRVQFDLARADRPAVPPP</sequence>
<gene>
    <name evidence="2" type="ORF">SAMN06893096_112125</name>
</gene>
<dbReference type="AlphaFoldDB" id="A0A239J410"/>
<evidence type="ECO:0000313" key="2">
    <source>
        <dbReference type="EMBL" id="SNT00550.1"/>
    </source>
</evidence>
<organism evidence="2 3">
    <name type="scientific">Geodermatophilus pulveris</name>
    <dbReference type="NCBI Taxonomy" id="1564159"/>
    <lineage>
        <taxon>Bacteria</taxon>
        <taxon>Bacillati</taxon>
        <taxon>Actinomycetota</taxon>
        <taxon>Actinomycetes</taxon>
        <taxon>Geodermatophilales</taxon>
        <taxon>Geodermatophilaceae</taxon>
        <taxon>Geodermatophilus</taxon>
    </lineage>
</organism>
<dbReference type="RefSeq" id="WP_179224711.1">
    <property type="nucleotide sequence ID" value="NZ_FZOO01000012.1"/>
</dbReference>
<evidence type="ECO:0000313" key="3">
    <source>
        <dbReference type="Proteomes" id="UP000198373"/>
    </source>
</evidence>
<feature type="domain" description="DUF4333" evidence="1">
    <location>
        <begin position="22"/>
        <end position="86"/>
    </location>
</feature>